<sequence>MYRKKQLSSPQQSHSRTLHHFRLLKPGRATSAALTTQNEQEGRQEPDALAHRARPTAHYPAVATCGVTDGRHKAGETRSPIRGENTPKDQPSASHLPSSACLEGPQETSRNKAGDRGTKRSHKNKEPDARQGHAEPKANRFFGVTRKTHKAGRKMSTRELSPASREEARAARRRKSMIRQEPQPSNHTLPRRTTRRRQVECMGTTRKMARSDSSLGTAAAPQRPLRCSSTPTEAPHVVRMRKGTYAEAVNGSIHPPLRRSHPASPKGRPETGEQKGSTHKDALGDQPPASPERSPLSPTSPVGLEQAGTRVSEQAPVDPELAPFSLGWGVTTTVGATGTATAPAAFTSPLDHILIFGHGRYQMRVLLCTALAFFATYMHAVAADDLARPCGDWKNASLPPDADGDTQSQCFRYEPPLPLTVNVSGNRTMVPCDNGWDYDLGSGVLSIVSEWDLVCGRSWIKTLLDAAYMLGGVVGSPIAGIMADNVGRRPVLVISVFLLVVAGIALPTLVTSLVLLFEVTDTQHRAQFCGFAVAGALLTGTVYHELVYGVIYNWKIAQIAYMVPTCGLVLVVYLMDESALPDPGLLRTFPARKRVLMWAAQVNGMDPADFNQRLAVLRHEPGEAHVNVFYLMTNKTLCQRSAVIFGCWFLLFGVFYKLTTGDLLAGNLVARTLLLLLRMPGLVGDVFILGRIGRRKSLVASMLALSAGTAALSVALVFFVDEAWLARSLIVLNLLLFDLSALYPTVLRGAGLGLCYSCGRVGALLTPFFNDMMSLVAKGMLYALYAAVLFVFGLLATQLPETTQLQPANTLRDLHAKKWKLSSPLRVARRRSGAAKSTTKLSITVSKRRNRRISCAQPQ</sequence>
<keyword evidence="8" id="KW-1185">Reference proteome</keyword>
<dbReference type="AlphaFoldDB" id="A0A9J6FSW8"/>
<feature type="compositionally biased region" description="Basic residues" evidence="5">
    <location>
        <begin position="16"/>
        <end position="25"/>
    </location>
</feature>
<evidence type="ECO:0000256" key="1">
    <source>
        <dbReference type="ARBA" id="ARBA00004141"/>
    </source>
</evidence>
<evidence type="ECO:0000256" key="2">
    <source>
        <dbReference type="ARBA" id="ARBA00022692"/>
    </source>
</evidence>
<dbReference type="GO" id="GO:0016020">
    <property type="term" value="C:membrane"/>
    <property type="evidence" value="ECO:0007669"/>
    <property type="project" value="UniProtKB-SubCell"/>
</dbReference>
<feature type="transmembrane region" description="Helical" evidence="6">
    <location>
        <begin position="668"/>
        <end position="690"/>
    </location>
</feature>
<name>A0A9J6FSW8_HAELO</name>
<feature type="region of interest" description="Disordered" evidence="5">
    <location>
        <begin position="1"/>
        <end position="317"/>
    </location>
</feature>
<feature type="compositionally biased region" description="Polar residues" evidence="5">
    <location>
        <begin position="88"/>
        <end position="97"/>
    </location>
</feature>
<keyword evidence="4 6" id="KW-0472">Membrane</keyword>
<dbReference type="Proteomes" id="UP000821853">
    <property type="component" value="Unassembled WGS sequence"/>
</dbReference>
<comment type="caution">
    <text evidence="7">The sequence shown here is derived from an EMBL/GenBank/DDBJ whole genome shotgun (WGS) entry which is preliminary data.</text>
</comment>
<feature type="compositionally biased region" description="Basic and acidic residues" evidence="5">
    <location>
        <begin position="109"/>
        <end position="138"/>
    </location>
</feature>
<proteinExistence type="predicted"/>
<organism evidence="7 8">
    <name type="scientific">Haemaphysalis longicornis</name>
    <name type="common">Bush tick</name>
    <dbReference type="NCBI Taxonomy" id="44386"/>
    <lineage>
        <taxon>Eukaryota</taxon>
        <taxon>Metazoa</taxon>
        <taxon>Ecdysozoa</taxon>
        <taxon>Arthropoda</taxon>
        <taxon>Chelicerata</taxon>
        <taxon>Arachnida</taxon>
        <taxon>Acari</taxon>
        <taxon>Parasitiformes</taxon>
        <taxon>Ixodida</taxon>
        <taxon>Ixodoidea</taxon>
        <taxon>Ixodidae</taxon>
        <taxon>Haemaphysalinae</taxon>
        <taxon>Haemaphysalis</taxon>
    </lineage>
</organism>
<dbReference type="SUPFAM" id="SSF103473">
    <property type="entry name" value="MFS general substrate transporter"/>
    <property type="match status" value="1"/>
</dbReference>
<feature type="compositionally biased region" description="Basic residues" evidence="5">
    <location>
        <begin position="146"/>
        <end position="155"/>
    </location>
</feature>
<dbReference type="InterPro" id="IPR036259">
    <property type="entry name" value="MFS_trans_sf"/>
</dbReference>
<accession>A0A9J6FSW8</accession>
<dbReference type="VEuPathDB" id="VectorBase:HLOH_040055"/>
<dbReference type="EMBL" id="JABSTR010000003">
    <property type="protein sequence ID" value="KAH9365927.1"/>
    <property type="molecule type" value="Genomic_DNA"/>
</dbReference>
<evidence type="ECO:0000313" key="7">
    <source>
        <dbReference type="EMBL" id="KAH9365927.1"/>
    </source>
</evidence>
<keyword evidence="2 6" id="KW-0812">Transmembrane</keyword>
<feature type="transmembrane region" description="Helical" evidence="6">
    <location>
        <begin position="775"/>
        <end position="796"/>
    </location>
</feature>
<evidence type="ECO:0000256" key="3">
    <source>
        <dbReference type="ARBA" id="ARBA00022989"/>
    </source>
</evidence>
<protein>
    <submittedName>
        <fullName evidence="7">Uncharacterized protein</fullName>
    </submittedName>
</protein>
<feature type="transmembrane region" description="Helical" evidence="6">
    <location>
        <begin position="697"/>
        <end position="718"/>
    </location>
</feature>
<feature type="transmembrane region" description="Helical" evidence="6">
    <location>
        <begin position="637"/>
        <end position="656"/>
    </location>
</feature>
<dbReference type="OrthoDB" id="8918784at2759"/>
<feature type="transmembrane region" description="Helical" evidence="6">
    <location>
        <begin position="528"/>
        <end position="550"/>
    </location>
</feature>
<comment type="subcellular location">
    <subcellularLocation>
        <location evidence="1">Membrane</location>
        <topology evidence="1">Multi-pass membrane protein</topology>
    </subcellularLocation>
</comment>
<feature type="compositionally biased region" description="Basic and acidic residues" evidence="5">
    <location>
        <begin position="69"/>
        <end position="87"/>
    </location>
</feature>
<gene>
    <name evidence="7" type="ORF">HPB48_015007</name>
</gene>
<evidence type="ECO:0000256" key="6">
    <source>
        <dbReference type="SAM" id="Phobius"/>
    </source>
</evidence>
<evidence type="ECO:0000256" key="4">
    <source>
        <dbReference type="ARBA" id="ARBA00023136"/>
    </source>
</evidence>
<feature type="compositionally biased region" description="Basic and acidic residues" evidence="5">
    <location>
        <begin position="40"/>
        <end position="50"/>
    </location>
</feature>
<dbReference type="Gene3D" id="1.20.1250.20">
    <property type="entry name" value="MFS general substrate transporter like domains"/>
    <property type="match status" value="1"/>
</dbReference>
<evidence type="ECO:0000313" key="8">
    <source>
        <dbReference type="Proteomes" id="UP000821853"/>
    </source>
</evidence>
<reference evidence="7 8" key="1">
    <citation type="journal article" date="2020" name="Cell">
        <title>Large-Scale Comparative Analyses of Tick Genomes Elucidate Their Genetic Diversity and Vector Capacities.</title>
        <authorList>
            <consortium name="Tick Genome and Microbiome Consortium (TIGMIC)"/>
            <person name="Jia N."/>
            <person name="Wang J."/>
            <person name="Shi W."/>
            <person name="Du L."/>
            <person name="Sun Y."/>
            <person name="Zhan W."/>
            <person name="Jiang J.F."/>
            <person name="Wang Q."/>
            <person name="Zhang B."/>
            <person name="Ji P."/>
            <person name="Bell-Sakyi L."/>
            <person name="Cui X.M."/>
            <person name="Yuan T.T."/>
            <person name="Jiang B.G."/>
            <person name="Yang W.F."/>
            <person name="Lam T.T."/>
            <person name="Chang Q.C."/>
            <person name="Ding S.J."/>
            <person name="Wang X.J."/>
            <person name="Zhu J.G."/>
            <person name="Ruan X.D."/>
            <person name="Zhao L."/>
            <person name="Wei J.T."/>
            <person name="Ye R.Z."/>
            <person name="Que T.C."/>
            <person name="Du C.H."/>
            <person name="Zhou Y.H."/>
            <person name="Cheng J.X."/>
            <person name="Dai P.F."/>
            <person name="Guo W.B."/>
            <person name="Han X.H."/>
            <person name="Huang E.J."/>
            <person name="Li L.F."/>
            <person name="Wei W."/>
            <person name="Gao Y.C."/>
            <person name="Liu J.Z."/>
            <person name="Shao H.Z."/>
            <person name="Wang X."/>
            <person name="Wang C.C."/>
            <person name="Yang T.C."/>
            <person name="Huo Q.B."/>
            <person name="Li W."/>
            <person name="Chen H.Y."/>
            <person name="Chen S.E."/>
            <person name="Zhou L.G."/>
            <person name="Ni X.B."/>
            <person name="Tian J.H."/>
            <person name="Sheng Y."/>
            <person name="Liu T."/>
            <person name="Pan Y.S."/>
            <person name="Xia L.Y."/>
            <person name="Li J."/>
            <person name="Zhao F."/>
            <person name="Cao W.C."/>
        </authorList>
    </citation>
    <scope>NUCLEOTIDE SEQUENCE [LARGE SCALE GENOMIC DNA]</scope>
    <source>
        <strain evidence="7">HaeL-2018</strain>
    </source>
</reference>
<evidence type="ECO:0000256" key="5">
    <source>
        <dbReference type="SAM" id="MobiDB-lite"/>
    </source>
</evidence>
<feature type="transmembrane region" description="Helical" evidence="6">
    <location>
        <begin position="556"/>
        <end position="575"/>
    </location>
</feature>
<feature type="transmembrane region" description="Helical" evidence="6">
    <location>
        <begin position="492"/>
        <end position="516"/>
    </location>
</feature>
<keyword evidence="3 6" id="KW-1133">Transmembrane helix</keyword>
<dbReference type="PANTHER" id="PTHR24064">
    <property type="entry name" value="SOLUTE CARRIER FAMILY 22 MEMBER"/>
    <property type="match status" value="1"/>
</dbReference>
<feature type="compositionally biased region" description="Basic and acidic residues" evidence="5">
    <location>
        <begin position="267"/>
        <end position="283"/>
    </location>
</feature>